<evidence type="ECO:0000256" key="6">
    <source>
        <dbReference type="ARBA" id="ARBA00023145"/>
    </source>
</evidence>
<keyword evidence="14" id="KW-1185">Reference proteome</keyword>
<keyword evidence="7 11" id="KW-0594">Phospholipid biosynthesis</keyword>
<dbReference type="NCBIfam" id="NF003678">
    <property type="entry name" value="PRK05305.1-2"/>
    <property type="match status" value="1"/>
</dbReference>
<evidence type="ECO:0000256" key="3">
    <source>
        <dbReference type="ARBA" id="ARBA00022793"/>
    </source>
</evidence>
<evidence type="ECO:0000256" key="11">
    <source>
        <dbReference type="HAMAP-Rule" id="MF_00664"/>
    </source>
</evidence>
<feature type="chain" id="PRO_5025742022" description="Phosphatidylserine decarboxylase alpha chain" evidence="11">
    <location>
        <begin position="184"/>
        <end position="216"/>
    </location>
</feature>
<comment type="pathway">
    <text evidence="11">Phospholipid metabolism; phosphatidylethanolamine biosynthesis; phosphatidylethanolamine from CDP-diacylglycerol: step 2/2.</text>
</comment>
<keyword evidence="6 11" id="KW-0865">Zymogen</keyword>
<feature type="active site" description="Schiff-base intermediate with substrate; via pyruvic acid" evidence="11">
    <location>
        <position position="184"/>
    </location>
</feature>
<comment type="cofactor">
    <cofactor evidence="11">
        <name>pyruvate</name>
        <dbReference type="ChEBI" id="CHEBI:15361"/>
    </cofactor>
    <text evidence="11">Binds 1 pyruvoyl group covalently per subunit.</text>
</comment>
<evidence type="ECO:0000256" key="1">
    <source>
        <dbReference type="ARBA" id="ARBA00022475"/>
    </source>
</evidence>
<comment type="subcellular location">
    <subcellularLocation>
        <location evidence="11">Cell membrane</location>
        <topology evidence="11">Peripheral membrane protein</topology>
    </subcellularLocation>
</comment>
<evidence type="ECO:0000256" key="7">
    <source>
        <dbReference type="ARBA" id="ARBA00023209"/>
    </source>
</evidence>
<dbReference type="GO" id="GO:0006646">
    <property type="term" value="P:phosphatidylethanolamine biosynthetic process"/>
    <property type="evidence" value="ECO:0007669"/>
    <property type="project" value="UniProtKB-UniRule"/>
</dbReference>
<feature type="chain" id="PRO_5025742021" description="Phosphatidylserine decarboxylase beta chain" evidence="11">
    <location>
        <begin position="1"/>
        <end position="183"/>
    </location>
</feature>
<feature type="site" description="Cleavage (non-hydrolytic); by autocatalysis" evidence="11">
    <location>
        <begin position="183"/>
        <end position="184"/>
    </location>
</feature>
<dbReference type="NCBIfam" id="NF003680">
    <property type="entry name" value="PRK05305.1-5"/>
    <property type="match status" value="1"/>
</dbReference>
<dbReference type="AlphaFoldDB" id="A0A6C1B128"/>
<evidence type="ECO:0000256" key="5">
    <source>
        <dbReference type="ARBA" id="ARBA00023136"/>
    </source>
</evidence>
<reference evidence="13 14" key="1">
    <citation type="submission" date="2020-02" db="EMBL/GenBank/DDBJ databases">
        <title>Nitrogenibacter mangrovi gen. nov., sp. nov. isolated from mangrove sediment, a denitrifying betaproteobacterium.</title>
        <authorList>
            <person name="Liao H."/>
            <person name="Tian Y."/>
        </authorList>
    </citation>
    <scope>NUCLEOTIDE SEQUENCE [LARGE SCALE GENOMIC DNA]</scope>
    <source>
        <strain evidence="13 14">M9-3-2</strain>
    </source>
</reference>
<dbReference type="Proteomes" id="UP000501991">
    <property type="component" value="Chromosome"/>
</dbReference>
<evidence type="ECO:0000313" key="14">
    <source>
        <dbReference type="Proteomes" id="UP000501991"/>
    </source>
</evidence>
<dbReference type="PANTHER" id="PTHR35809">
    <property type="entry name" value="ARCHAETIDYLSERINE DECARBOXYLASE PROENZYME-RELATED"/>
    <property type="match status" value="1"/>
</dbReference>
<dbReference type="GO" id="GO:0005886">
    <property type="term" value="C:plasma membrane"/>
    <property type="evidence" value="ECO:0007669"/>
    <property type="project" value="UniProtKB-SubCell"/>
</dbReference>
<dbReference type="RefSeq" id="WP_173764466.1">
    <property type="nucleotide sequence ID" value="NZ_CP048836.1"/>
</dbReference>
<accession>A0A6C1B128</accession>
<comment type="PTM">
    <text evidence="11">Is synthesized initially as an inactive proenzyme. Formation of the active enzyme involves a self-maturation process in which the active site pyruvoyl group is generated from an internal serine residue via an autocatalytic post-translational modification. Two non-identical subunits are generated from the proenzyme in this reaction, and the pyruvate is formed at the N-terminus of the alpha chain, which is derived from the carboxyl end of the proenzyme. The post-translation cleavage follows an unusual pathway, termed non-hydrolytic serinolysis, in which the side chain hydroxyl group of the serine supplies its oxygen atom to form the C-terminus of the beta chain, while the remainder of the serine residue undergoes an oxidative deamination to produce ammonia and the pyruvoyl prosthetic group on the alpha chain.</text>
</comment>
<evidence type="ECO:0000313" key="13">
    <source>
        <dbReference type="EMBL" id="QID17302.1"/>
    </source>
</evidence>
<evidence type="ECO:0000256" key="2">
    <source>
        <dbReference type="ARBA" id="ARBA00022516"/>
    </source>
</evidence>
<dbReference type="PANTHER" id="PTHR35809:SF1">
    <property type="entry name" value="ARCHAETIDYLSERINE DECARBOXYLASE PROENZYME-RELATED"/>
    <property type="match status" value="1"/>
</dbReference>
<protein>
    <recommendedName>
        <fullName evidence="11">Phosphatidylserine decarboxylase proenzyme</fullName>
        <ecNumber evidence="11">4.1.1.65</ecNumber>
    </recommendedName>
    <component>
        <recommendedName>
            <fullName evidence="11">Phosphatidylserine decarboxylase alpha chain</fullName>
        </recommendedName>
    </component>
    <component>
        <recommendedName>
            <fullName evidence="11">Phosphatidylserine decarboxylase beta chain</fullName>
        </recommendedName>
    </component>
</protein>
<evidence type="ECO:0000256" key="12">
    <source>
        <dbReference type="SAM" id="Phobius"/>
    </source>
</evidence>
<dbReference type="EC" id="4.1.1.65" evidence="11"/>
<dbReference type="GO" id="GO:0004609">
    <property type="term" value="F:phosphatidylserine decarboxylase activity"/>
    <property type="evidence" value="ECO:0007669"/>
    <property type="project" value="UniProtKB-UniRule"/>
</dbReference>
<comment type="subunit">
    <text evidence="11">Heterodimer of a large membrane-associated beta subunit and a small pyruvoyl-containing alpha subunit.</text>
</comment>
<keyword evidence="9 11" id="KW-1208">Phospholipid metabolism</keyword>
<dbReference type="UniPathway" id="UPA00558">
    <property type="reaction ID" value="UER00616"/>
</dbReference>
<comment type="catalytic activity">
    <reaction evidence="11">
        <text>a 1,2-diacyl-sn-glycero-3-phospho-L-serine + H(+) = a 1,2-diacyl-sn-glycero-3-phosphoethanolamine + CO2</text>
        <dbReference type="Rhea" id="RHEA:20828"/>
        <dbReference type="ChEBI" id="CHEBI:15378"/>
        <dbReference type="ChEBI" id="CHEBI:16526"/>
        <dbReference type="ChEBI" id="CHEBI:57262"/>
        <dbReference type="ChEBI" id="CHEBI:64612"/>
        <dbReference type="EC" id="4.1.1.65"/>
    </reaction>
</comment>
<dbReference type="KEGG" id="azq:G3580_06365"/>
<evidence type="ECO:0000256" key="8">
    <source>
        <dbReference type="ARBA" id="ARBA00023239"/>
    </source>
</evidence>
<proteinExistence type="inferred from homology"/>
<keyword evidence="12" id="KW-0812">Transmembrane</keyword>
<keyword evidence="12" id="KW-1133">Transmembrane helix</keyword>
<dbReference type="InterPro" id="IPR003817">
    <property type="entry name" value="PS_Dcarbxylase"/>
</dbReference>
<keyword evidence="5 11" id="KW-0472">Membrane</keyword>
<organism evidence="13 14">
    <name type="scientific">Nitrogeniibacter mangrovi</name>
    <dbReference type="NCBI Taxonomy" id="2016596"/>
    <lineage>
        <taxon>Bacteria</taxon>
        <taxon>Pseudomonadati</taxon>
        <taxon>Pseudomonadota</taxon>
        <taxon>Betaproteobacteria</taxon>
        <taxon>Rhodocyclales</taxon>
        <taxon>Zoogloeaceae</taxon>
        <taxon>Nitrogeniibacter</taxon>
    </lineage>
</organism>
<feature type="modified residue" description="Pyruvic acid (Ser); by autocatalysis" evidence="11">
    <location>
        <position position="184"/>
    </location>
</feature>
<keyword evidence="3 11" id="KW-0210">Decarboxylase</keyword>
<evidence type="ECO:0000256" key="4">
    <source>
        <dbReference type="ARBA" id="ARBA00023098"/>
    </source>
</evidence>
<evidence type="ECO:0000256" key="10">
    <source>
        <dbReference type="ARBA" id="ARBA00023317"/>
    </source>
</evidence>
<keyword evidence="4 11" id="KW-0443">Lipid metabolism</keyword>
<dbReference type="InterPro" id="IPR033175">
    <property type="entry name" value="PSD-A"/>
</dbReference>
<evidence type="ECO:0000256" key="9">
    <source>
        <dbReference type="ARBA" id="ARBA00023264"/>
    </source>
</evidence>
<keyword evidence="10 11" id="KW-0670">Pyruvate</keyword>
<name>A0A6C1B128_9RHOO</name>
<comment type="function">
    <text evidence="11">Catalyzes the formation of phosphatidylethanolamine (PtdEtn) from phosphatidylserine (PtdSer).</text>
</comment>
<gene>
    <name evidence="11" type="primary">psd</name>
    <name evidence="13" type="ORF">G3580_06365</name>
</gene>
<dbReference type="Pfam" id="PF02666">
    <property type="entry name" value="PS_Dcarbxylase"/>
    <property type="match status" value="1"/>
</dbReference>
<sequence length="216" mass="24368">MSSRYPHPFIAREGWTFIGLCFGVALLVHGAFGWPFALPLWLLLLFMLQFFRDPERRAPDVPGAVLSPADGRVIAIESVEDPYLKRDALRISVHMNPFNVHSNRSPVDGEVKQQWYTPGRFLHATLDKASDENERNALWIRCADRIDVTCVQIAGVLARRILCSVKPGDVMKRGQRYGFIRFGSRMDIYLPPGSRARVAIGDKVRATASVIAQFDE</sequence>
<keyword evidence="2 11" id="KW-0444">Lipid biosynthesis</keyword>
<dbReference type="EMBL" id="CP048836">
    <property type="protein sequence ID" value="QID17302.1"/>
    <property type="molecule type" value="Genomic_DNA"/>
</dbReference>
<keyword evidence="1 11" id="KW-1003">Cell membrane</keyword>
<comment type="similarity">
    <text evidence="11">Belongs to the phosphatidylserine decarboxylase family. PSD-A subfamily.</text>
</comment>
<dbReference type="HAMAP" id="MF_00664">
    <property type="entry name" value="PS_decarb_PSD_A"/>
    <property type="match status" value="1"/>
</dbReference>
<keyword evidence="8 11" id="KW-0456">Lyase</keyword>
<feature type="transmembrane region" description="Helical" evidence="12">
    <location>
        <begin position="15"/>
        <end position="48"/>
    </location>
</feature>